<accession>A0A7H2BE79</accession>
<dbReference type="KEGG" id="rter:IDM49_01360"/>
<sequence>MLTPAAARESIKEDYASAKGNQINVRGGTATSDMQQGLVQQQIARSDAGATASEPAPYQYAFSETCQQQSANCNLKKCEKGGNEGVLLNLLYADADADVKGAGEHIDYNNAKEMKGWSRGGTFCSAILDGAGEDGPAEQLTVVFTADDFNKLDVLPSTLNGPVNGHTLKNYNTNLWAVPQEQRFTTQINGRNVDVIATPSRFAFTYGDGQTLDSTNPGYALGEDQWDVPTPTTHVYTQTGDYQASVTTVYTGRYSVEGGPWLPVNGVNEVASAPQTIQVWRTEAGLVDANCSAQQDAWGCAGWDGK</sequence>
<evidence type="ECO:0008006" key="3">
    <source>
        <dbReference type="Google" id="ProtNLM"/>
    </source>
</evidence>
<name>A0A7H2BE79_9MICC</name>
<evidence type="ECO:0000313" key="2">
    <source>
        <dbReference type="Proteomes" id="UP000516404"/>
    </source>
</evidence>
<dbReference type="AlphaFoldDB" id="A0A7H2BE79"/>
<evidence type="ECO:0000313" key="1">
    <source>
        <dbReference type="EMBL" id="QNV37975.1"/>
    </source>
</evidence>
<keyword evidence="2" id="KW-1185">Reference proteome</keyword>
<reference evidence="1 2" key="1">
    <citation type="submission" date="2020-09" db="EMBL/GenBank/DDBJ databases">
        <title>Investigation of environmental microbes.</title>
        <authorList>
            <person name="Ou Y."/>
            <person name="Kang Q."/>
        </authorList>
    </citation>
    <scope>NUCLEOTIDE SEQUENCE [LARGE SCALE GENOMIC DNA]</scope>
    <source>
        <strain evidence="1 2">KJZ-14</strain>
    </source>
</reference>
<organism evidence="1 2">
    <name type="scientific">Rothia terrae</name>
    <dbReference type="NCBI Taxonomy" id="396015"/>
    <lineage>
        <taxon>Bacteria</taxon>
        <taxon>Bacillati</taxon>
        <taxon>Actinomycetota</taxon>
        <taxon>Actinomycetes</taxon>
        <taxon>Micrococcales</taxon>
        <taxon>Micrococcaceae</taxon>
        <taxon>Rothia</taxon>
    </lineage>
</organism>
<dbReference type="GeneID" id="96622870"/>
<dbReference type="RefSeq" id="WP_190724761.1">
    <property type="nucleotide sequence ID" value="NZ_CP061539.1"/>
</dbReference>
<dbReference type="EMBL" id="CP061539">
    <property type="protein sequence ID" value="QNV37975.1"/>
    <property type="molecule type" value="Genomic_DNA"/>
</dbReference>
<protein>
    <recommendedName>
        <fullName evidence="3">PKD domain-containing protein</fullName>
    </recommendedName>
</protein>
<proteinExistence type="predicted"/>
<gene>
    <name evidence="1" type="ORF">IDM49_01360</name>
</gene>
<dbReference type="Proteomes" id="UP000516404">
    <property type="component" value="Chromosome"/>
</dbReference>